<organism evidence="2 3">
    <name type="scientific">Candidatus Blautia pullistercoris</name>
    <dbReference type="NCBI Taxonomy" id="2838499"/>
    <lineage>
        <taxon>Bacteria</taxon>
        <taxon>Bacillati</taxon>
        <taxon>Bacillota</taxon>
        <taxon>Clostridia</taxon>
        <taxon>Lachnospirales</taxon>
        <taxon>Lachnospiraceae</taxon>
        <taxon>Blautia</taxon>
    </lineage>
</organism>
<comment type="caution">
    <text evidence="2">The sequence shown here is derived from an EMBL/GenBank/DDBJ whole genome shotgun (WGS) entry which is preliminary data.</text>
</comment>
<dbReference type="SMART" id="SM00481">
    <property type="entry name" value="POLIIIAc"/>
    <property type="match status" value="1"/>
</dbReference>
<dbReference type="Proteomes" id="UP000824230">
    <property type="component" value="Unassembled WGS sequence"/>
</dbReference>
<protein>
    <submittedName>
        <fullName evidence="2">PHP domain-containing protein</fullName>
    </submittedName>
</protein>
<feature type="domain" description="Polymerase/histidinol phosphatase N-terminal" evidence="1">
    <location>
        <begin position="5"/>
        <end position="70"/>
    </location>
</feature>
<accession>A0A9D1VP25</accession>
<dbReference type="CDD" id="cd07438">
    <property type="entry name" value="PHP_HisPPase_AMP"/>
    <property type="match status" value="1"/>
</dbReference>
<proteinExistence type="predicted"/>
<dbReference type="EMBL" id="DXFG01000240">
    <property type="protein sequence ID" value="HIX38383.1"/>
    <property type="molecule type" value="Genomic_DNA"/>
</dbReference>
<dbReference type="InterPro" id="IPR004013">
    <property type="entry name" value="PHP_dom"/>
</dbReference>
<dbReference type="Pfam" id="PF02811">
    <property type="entry name" value="PHP"/>
    <property type="match status" value="1"/>
</dbReference>
<evidence type="ECO:0000259" key="1">
    <source>
        <dbReference type="SMART" id="SM00481"/>
    </source>
</evidence>
<dbReference type="InterPro" id="IPR003141">
    <property type="entry name" value="Pol/His_phosphatase_N"/>
</dbReference>
<dbReference type="Gene3D" id="3.20.20.140">
    <property type="entry name" value="Metal-dependent hydrolases"/>
    <property type="match status" value="1"/>
</dbReference>
<dbReference type="PANTHER" id="PTHR42924:SF3">
    <property type="entry name" value="POLYMERASE_HISTIDINOL PHOSPHATASE N-TERMINAL DOMAIN-CONTAINING PROTEIN"/>
    <property type="match status" value="1"/>
</dbReference>
<evidence type="ECO:0000313" key="2">
    <source>
        <dbReference type="EMBL" id="HIX38383.1"/>
    </source>
</evidence>
<dbReference type="PANTHER" id="PTHR42924">
    <property type="entry name" value="EXONUCLEASE"/>
    <property type="match status" value="1"/>
</dbReference>
<dbReference type="GO" id="GO:0004534">
    <property type="term" value="F:5'-3' RNA exonuclease activity"/>
    <property type="evidence" value="ECO:0007669"/>
    <property type="project" value="TreeGrafter"/>
</dbReference>
<dbReference type="InterPro" id="IPR016195">
    <property type="entry name" value="Pol/histidinol_Pase-like"/>
</dbReference>
<name>A0A9D1VP25_9FIRM</name>
<dbReference type="InterPro" id="IPR052018">
    <property type="entry name" value="PHP_domain"/>
</dbReference>
<dbReference type="SUPFAM" id="SSF89550">
    <property type="entry name" value="PHP domain-like"/>
    <property type="match status" value="1"/>
</dbReference>
<evidence type="ECO:0000313" key="3">
    <source>
        <dbReference type="Proteomes" id="UP000824230"/>
    </source>
</evidence>
<reference evidence="2" key="1">
    <citation type="journal article" date="2021" name="PeerJ">
        <title>Extensive microbial diversity within the chicken gut microbiome revealed by metagenomics and culture.</title>
        <authorList>
            <person name="Gilroy R."/>
            <person name="Ravi A."/>
            <person name="Getino M."/>
            <person name="Pursley I."/>
            <person name="Horton D.L."/>
            <person name="Alikhan N.F."/>
            <person name="Baker D."/>
            <person name="Gharbi K."/>
            <person name="Hall N."/>
            <person name="Watson M."/>
            <person name="Adriaenssens E.M."/>
            <person name="Foster-Nyarko E."/>
            <person name="Jarju S."/>
            <person name="Secka A."/>
            <person name="Antonio M."/>
            <person name="Oren A."/>
            <person name="Chaudhuri R.R."/>
            <person name="La Ragione R."/>
            <person name="Hildebrand F."/>
            <person name="Pallen M.J."/>
        </authorList>
    </citation>
    <scope>NUCLEOTIDE SEQUENCE</scope>
    <source>
        <strain evidence="2">ChiHjej12B11-1927</strain>
    </source>
</reference>
<dbReference type="GO" id="GO:0035312">
    <property type="term" value="F:5'-3' DNA exonuclease activity"/>
    <property type="evidence" value="ECO:0007669"/>
    <property type="project" value="TreeGrafter"/>
</dbReference>
<sequence length="284" mass="31845">MEKFIDLHVHSTASDGTLTPSQLVSLAEEKKLKAFALTDHDTIAGLEEALLAAKTSSVEVIPGIELSTTWLGRDVHIVGLDIDYSNYYFQEALSRFQDSREVRNEKIMSLLQKEGISITRDSMAEAFPESVWTRAHFARYLLEHKYVGSINEAFDRYLGDHAKCYVPREKVTPFQAISLIHEGGGIAVFAHPILCRLDKDRLESLAAQMKQAGLDGIEAYYSTYRPADEQTVIQIAKRQGLALSGGSDFHGSNKPQIQLGTGKGNLKIPYQIWENLRQHRHSSR</sequence>
<reference evidence="2" key="2">
    <citation type="submission" date="2021-04" db="EMBL/GenBank/DDBJ databases">
        <authorList>
            <person name="Gilroy R."/>
        </authorList>
    </citation>
    <scope>NUCLEOTIDE SEQUENCE</scope>
    <source>
        <strain evidence="2">ChiHjej12B11-1927</strain>
    </source>
</reference>
<dbReference type="Gene3D" id="1.10.150.650">
    <property type="match status" value="1"/>
</dbReference>
<gene>
    <name evidence="2" type="ORF">H9738_11030</name>
</gene>
<dbReference type="AlphaFoldDB" id="A0A9D1VP25"/>